<evidence type="ECO:0000313" key="5">
    <source>
        <dbReference type="Proteomes" id="UP000594042"/>
    </source>
</evidence>
<dbReference type="EMBL" id="AP023322">
    <property type="protein sequence ID" value="BCI62077.1"/>
    <property type="molecule type" value="Genomic_DNA"/>
</dbReference>
<feature type="transmembrane region" description="Helical" evidence="2">
    <location>
        <begin position="7"/>
        <end position="27"/>
    </location>
</feature>
<evidence type="ECO:0000259" key="3">
    <source>
        <dbReference type="Pfam" id="PF19904"/>
    </source>
</evidence>
<organism evidence="4 5">
    <name type="scientific">Coprobacter secundus subsp. similis</name>
    <dbReference type="NCBI Taxonomy" id="2751153"/>
    <lineage>
        <taxon>Bacteria</taxon>
        <taxon>Pseudomonadati</taxon>
        <taxon>Bacteroidota</taxon>
        <taxon>Bacteroidia</taxon>
        <taxon>Bacteroidales</taxon>
        <taxon>Barnesiellaceae</taxon>
        <taxon>Coprobacter</taxon>
    </lineage>
</organism>
<feature type="coiled-coil region" evidence="1">
    <location>
        <begin position="357"/>
        <end position="398"/>
    </location>
</feature>
<feature type="domain" description="DUF6377" evidence="3">
    <location>
        <begin position="260"/>
        <end position="514"/>
    </location>
</feature>
<keyword evidence="2" id="KW-0472">Membrane</keyword>
<keyword evidence="5" id="KW-1185">Reference proteome</keyword>
<gene>
    <name evidence="4" type="ORF">Cop2CBH44_04300</name>
</gene>
<name>A0A7G1HWU1_9BACT</name>
<dbReference type="KEGG" id="copr:Cop2CBH44_04300"/>
<protein>
    <recommendedName>
        <fullName evidence="3">DUF6377 domain-containing protein</fullName>
    </recommendedName>
</protein>
<keyword evidence="1" id="KW-0175">Coiled coil</keyword>
<dbReference type="Gene3D" id="1.25.40.10">
    <property type="entry name" value="Tetratricopeptide repeat domain"/>
    <property type="match status" value="1"/>
</dbReference>
<dbReference type="Pfam" id="PF19904">
    <property type="entry name" value="DUF6377"/>
    <property type="match status" value="1"/>
</dbReference>
<evidence type="ECO:0000256" key="1">
    <source>
        <dbReference type="SAM" id="Coils"/>
    </source>
</evidence>
<keyword evidence="2" id="KW-1133">Transmembrane helix</keyword>
<keyword evidence="2" id="KW-0812">Transmembrane</keyword>
<feature type="transmembrane region" description="Helical" evidence="2">
    <location>
        <begin position="335"/>
        <end position="354"/>
    </location>
</feature>
<dbReference type="InterPro" id="IPR011990">
    <property type="entry name" value="TPR-like_helical_dom_sf"/>
</dbReference>
<reference evidence="5" key="1">
    <citation type="submission" date="2020-07" db="EMBL/GenBank/DDBJ databases">
        <title>Complete genome sequencing of Coprobacter sp. strain 2CBH44.</title>
        <authorList>
            <person name="Sakamoto M."/>
            <person name="Murakami T."/>
            <person name="Mori H."/>
        </authorList>
    </citation>
    <scope>NUCLEOTIDE SEQUENCE [LARGE SCALE GENOMIC DNA]</scope>
    <source>
        <strain evidence="5">2CBH44</strain>
    </source>
</reference>
<dbReference type="AlphaFoldDB" id="A0A7G1HWU1"/>
<proteinExistence type="predicted"/>
<evidence type="ECO:0000256" key="2">
    <source>
        <dbReference type="SAM" id="Phobius"/>
    </source>
</evidence>
<accession>A0A7G1HWU1</accession>
<evidence type="ECO:0000313" key="4">
    <source>
        <dbReference type="EMBL" id="BCI62077.1"/>
    </source>
</evidence>
<dbReference type="Proteomes" id="UP000594042">
    <property type="component" value="Chromosome"/>
</dbReference>
<dbReference type="RefSeq" id="WP_021929876.1">
    <property type="nucleotide sequence ID" value="NZ_AP023322.1"/>
</dbReference>
<sequence>MKTDFRISLLQYIFIFIFSTVGISLYATDDLQSMSDYLDHIIDNKELFTKQKEQDITNLKKLLEKKNASLEYEYEINLKLYNEYKKFKLDSAIHYAERNVQIANTLNKTNLRYLSEINLATSYSYAGRFRESEEILKKIHPSKLSKDILCEYYNAYCRFFEHYEAISNQPKYSQQTRLYKDSLLLVLDPSSFDYKINMVSKYISQKQNDKAEELLFDLLDTEDIDTPNYAIVTHYLGYIFGWKGEPELEKKYYIMSAIADVKNSIKENSSFLRLALIYNDNGDIAKAFKYTQSAIEDAMFSQVQFRTAQMVRFYSIINASYQAKEAKTNAALKTYLILISVLSLFLILLVVYIYKQMKKLSRIKKELSNVNEKLTELNRELNETNDLLHSKNAQLRESNDVKEQYIGQFFNLCSTYIDKMEDYRKTLYKLGINRQYEELIKILKSTTVVDNELDELYTHFDSIFLSLYPTFVTDFNSLLAENEQIVLKSGDLLNKELRIYALLRLGITDNVKIAGFLRCSMSTIYNYRTKMRNKAAIDRDEFEDMVMKIGIAGRKEE</sequence>
<dbReference type="InterPro" id="IPR045957">
    <property type="entry name" value="DUF6377"/>
</dbReference>